<feature type="transmembrane region" description="Helical" evidence="1">
    <location>
        <begin position="231"/>
        <end position="251"/>
    </location>
</feature>
<dbReference type="AlphaFoldDB" id="A0A8H6SRE7"/>
<sequence>MAATASALNLVLGPVVAASFICVFQFGLVCMQAAHYLKTFASDALFVKFTIISLWTLLLGYVICVLQACYVAAVTDFGQPFALIYSPWGDWVALILGGVIDHCVQAFFVVQIYRATRARYLCIFLGSIVALLQVLSGILNAGLLHTRSIAISSADPLYHRLLLVLFFSDAAIDLVNAAVLCFYLRKQRESAFSQNTLKLVDQLVVFTLQTGLTTSLVSLATAISFKTAPTNFIWVLFYQAMPCSFVSALLANVNNRGSLSLEYRQKQSATYSSTSAGATNSRPHGLQIQISRSIVLARDASIAGFRKPEEMRDSQEDGEIELNKMEASSTEDLINFRNLVGSGMCLGTPICIEAVIVFPSSFQVVVFAADYMSAVSHLESSIISLTLGPILSGAWLVLFLFGVLCIQTVNYLRTFPKDVLHVKFTVLFLWTVHLAYTICICQGTYWMSVKDFGQLFALLSTPWGLTTAVILGQASILISIVDHGVQAGDLVVRQAIDYDDHSQAFFVFRVYRATRALYFCILLWILIAGLQALSLIVAVEGVRTASIAISIAHPQYHRLLLILFFADALMDLLNAGVLGFHLGRQRQIVFSRSTTAIVDQLVIYTLQTGFTTSLLAFGAAIAFKIAPTNYVWVTFFMAIPCSFINALLANINNRTKSRLSTKQSIPSTFGGHSGTRGIDSQISRNVVFAPRDNSTPHVDELNKMGDVVYDVGPRAL</sequence>
<feature type="transmembrane region" description="Helical" evidence="1">
    <location>
        <begin position="424"/>
        <end position="446"/>
    </location>
</feature>
<evidence type="ECO:0000313" key="3">
    <source>
        <dbReference type="EMBL" id="KAF7303660.1"/>
    </source>
</evidence>
<feature type="transmembrane region" description="Helical" evidence="1">
    <location>
        <begin position="516"/>
        <end position="539"/>
    </location>
</feature>
<evidence type="ECO:0000259" key="2">
    <source>
        <dbReference type="Pfam" id="PF20152"/>
    </source>
</evidence>
<dbReference type="OrthoDB" id="2964254at2759"/>
<reference evidence="3" key="1">
    <citation type="submission" date="2020-05" db="EMBL/GenBank/DDBJ databases">
        <title>Mycena genomes resolve the evolution of fungal bioluminescence.</title>
        <authorList>
            <person name="Tsai I.J."/>
        </authorList>
    </citation>
    <scope>NUCLEOTIDE SEQUENCE</scope>
    <source>
        <strain evidence="3">171206Taipei</strain>
    </source>
</reference>
<feature type="transmembrane region" description="Helical" evidence="1">
    <location>
        <begin position="601"/>
        <end position="623"/>
    </location>
</feature>
<feature type="transmembrane region" description="Helical" evidence="1">
    <location>
        <begin position="559"/>
        <end position="580"/>
    </location>
</feature>
<feature type="transmembrane region" description="Helical" evidence="1">
    <location>
        <begin position="203"/>
        <end position="225"/>
    </location>
</feature>
<dbReference type="PANTHER" id="PTHR40465:SF1">
    <property type="entry name" value="DUF6534 DOMAIN-CONTAINING PROTEIN"/>
    <property type="match status" value="1"/>
</dbReference>
<feature type="transmembrane region" description="Helical" evidence="1">
    <location>
        <begin position="346"/>
        <end position="369"/>
    </location>
</feature>
<dbReference type="EMBL" id="JACAZF010000005">
    <property type="protein sequence ID" value="KAF7303660.1"/>
    <property type="molecule type" value="Genomic_DNA"/>
</dbReference>
<feature type="transmembrane region" description="Helical" evidence="1">
    <location>
        <begin position="93"/>
        <end position="113"/>
    </location>
</feature>
<dbReference type="Proteomes" id="UP000636479">
    <property type="component" value="Unassembled WGS sequence"/>
</dbReference>
<dbReference type="RefSeq" id="XP_037220632.1">
    <property type="nucleotide sequence ID" value="XM_037362711.1"/>
</dbReference>
<feature type="transmembrane region" description="Helical" evidence="1">
    <location>
        <begin position="389"/>
        <end position="412"/>
    </location>
</feature>
<keyword evidence="1" id="KW-0812">Transmembrane</keyword>
<feature type="transmembrane region" description="Helical" evidence="1">
    <location>
        <begin position="629"/>
        <end position="648"/>
    </location>
</feature>
<comment type="caution">
    <text evidence="3">The sequence shown here is derived from an EMBL/GenBank/DDBJ whole genome shotgun (WGS) entry which is preliminary data.</text>
</comment>
<protein>
    <recommendedName>
        <fullName evidence="2">DUF6534 domain-containing protein</fullName>
    </recommendedName>
</protein>
<feature type="transmembrane region" description="Helical" evidence="1">
    <location>
        <begin position="161"/>
        <end position="183"/>
    </location>
</feature>
<feature type="domain" description="DUF6534" evidence="2">
    <location>
        <begin position="170"/>
        <end position="257"/>
    </location>
</feature>
<evidence type="ECO:0000313" key="4">
    <source>
        <dbReference type="Proteomes" id="UP000636479"/>
    </source>
</evidence>
<dbReference type="InterPro" id="IPR045339">
    <property type="entry name" value="DUF6534"/>
</dbReference>
<dbReference type="Pfam" id="PF20152">
    <property type="entry name" value="DUF6534"/>
    <property type="match status" value="2"/>
</dbReference>
<keyword evidence="1" id="KW-0472">Membrane</keyword>
<feature type="transmembrane region" description="Helical" evidence="1">
    <location>
        <begin position="49"/>
        <end position="73"/>
    </location>
</feature>
<accession>A0A8H6SRE7</accession>
<evidence type="ECO:0000256" key="1">
    <source>
        <dbReference type="SAM" id="Phobius"/>
    </source>
</evidence>
<dbReference type="PANTHER" id="PTHR40465">
    <property type="entry name" value="CHROMOSOME 1, WHOLE GENOME SHOTGUN SEQUENCE"/>
    <property type="match status" value="1"/>
</dbReference>
<feature type="transmembrane region" description="Helical" evidence="1">
    <location>
        <begin position="452"/>
        <end position="471"/>
    </location>
</feature>
<proteinExistence type="predicted"/>
<feature type="domain" description="DUF6534" evidence="2">
    <location>
        <begin position="568"/>
        <end position="655"/>
    </location>
</feature>
<organism evidence="3 4">
    <name type="scientific">Mycena indigotica</name>
    <dbReference type="NCBI Taxonomy" id="2126181"/>
    <lineage>
        <taxon>Eukaryota</taxon>
        <taxon>Fungi</taxon>
        <taxon>Dikarya</taxon>
        <taxon>Basidiomycota</taxon>
        <taxon>Agaricomycotina</taxon>
        <taxon>Agaricomycetes</taxon>
        <taxon>Agaricomycetidae</taxon>
        <taxon>Agaricales</taxon>
        <taxon>Marasmiineae</taxon>
        <taxon>Mycenaceae</taxon>
        <taxon>Mycena</taxon>
    </lineage>
</organism>
<keyword evidence="4" id="KW-1185">Reference proteome</keyword>
<feature type="transmembrane region" description="Helical" evidence="1">
    <location>
        <begin position="120"/>
        <end position="141"/>
    </location>
</feature>
<keyword evidence="1" id="KW-1133">Transmembrane helix</keyword>
<feature type="transmembrane region" description="Helical" evidence="1">
    <location>
        <begin position="12"/>
        <end position="37"/>
    </location>
</feature>
<name>A0A8H6SRE7_9AGAR</name>
<dbReference type="GeneID" id="59345227"/>
<gene>
    <name evidence="3" type="ORF">MIND_00595400</name>
</gene>